<reference evidence="12 13" key="3">
    <citation type="journal article" date="2023" name="BMC Biol.">
        <title>The compact genome of the sponge Oopsacas minuta (Hexactinellida) is lacking key metazoan core genes.</title>
        <authorList>
            <person name="Santini S."/>
            <person name="Schenkelaars Q."/>
            <person name="Jourda C."/>
            <person name="Duchesne M."/>
            <person name="Belahbib H."/>
            <person name="Rocher C."/>
            <person name="Selva M."/>
            <person name="Riesgo A."/>
            <person name="Vervoort M."/>
            <person name="Leys S.P."/>
            <person name="Kodjabachian L."/>
            <person name="Le Bivic A."/>
            <person name="Borchiellini C."/>
            <person name="Claverie J.M."/>
            <person name="Renard E."/>
        </authorList>
    </citation>
    <scope>NUCLEOTIDE SEQUENCE [LARGE SCALE GENOMIC DNA]</scope>
    <source>
        <strain evidence="12">SPO-2</strain>
    </source>
</reference>
<name>A0A1W5RXU4_9METZ</name>
<feature type="compositionally biased region" description="Low complexity" evidence="9">
    <location>
        <begin position="62"/>
        <end position="81"/>
    </location>
</feature>
<evidence type="ECO:0000256" key="6">
    <source>
        <dbReference type="ARBA" id="ARBA00022845"/>
    </source>
</evidence>
<evidence type="ECO:0000256" key="7">
    <source>
        <dbReference type="ARBA" id="ARBA00022884"/>
    </source>
</evidence>
<keyword evidence="3" id="KW-0479">Metal-binding</keyword>
<dbReference type="PANTHER" id="PTHR12887">
    <property type="entry name" value="NANOS PROTEIN"/>
    <property type="match status" value="1"/>
</dbReference>
<dbReference type="GO" id="GO:0005737">
    <property type="term" value="C:cytoplasm"/>
    <property type="evidence" value="ECO:0007669"/>
    <property type="project" value="UniProtKB-SubCell"/>
</dbReference>
<comment type="similarity">
    <text evidence="8">Belongs to the nanos family.</text>
</comment>
<evidence type="ECO:0000256" key="1">
    <source>
        <dbReference type="ARBA" id="ARBA00004496"/>
    </source>
</evidence>
<dbReference type="EMBL" id="JAKMXF010000321">
    <property type="protein sequence ID" value="KAI6649206.1"/>
    <property type="molecule type" value="Genomic_DNA"/>
</dbReference>
<keyword evidence="4 8" id="KW-0863">Zinc-finger</keyword>
<protein>
    <submittedName>
        <fullName evidence="11">Nanos 2</fullName>
    </submittedName>
</protein>
<feature type="region of interest" description="Disordered" evidence="9">
    <location>
        <begin position="44"/>
        <end position="86"/>
    </location>
</feature>
<keyword evidence="7 8" id="KW-0694">RNA-binding</keyword>
<dbReference type="GO" id="GO:0008270">
    <property type="term" value="F:zinc ion binding"/>
    <property type="evidence" value="ECO:0007669"/>
    <property type="project" value="UniProtKB-KW"/>
</dbReference>
<keyword evidence="13" id="KW-1185">Reference proteome</keyword>
<keyword evidence="2" id="KW-0963">Cytoplasm</keyword>
<gene>
    <name evidence="12" type="ORF">LOD99_11573</name>
</gene>
<accession>A0A1W5RXU4</accession>
<evidence type="ECO:0000313" key="12">
    <source>
        <dbReference type="EMBL" id="KAI6649206.1"/>
    </source>
</evidence>
<dbReference type="Pfam" id="PF05741">
    <property type="entry name" value="zf-nanos"/>
    <property type="match status" value="1"/>
</dbReference>
<dbReference type="InterPro" id="IPR038129">
    <property type="entry name" value="Nanos_sf"/>
</dbReference>
<dbReference type="Proteomes" id="UP001165289">
    <property type="component" value="Unassembled WGS sequence"/>
</dbReference>
<proteinExistence type="evidence at transcript level"/>
<dbReference type="GO" id="GO:0006417">
    <property type="term" value="P:regulation of translation"/>
    <property type="evidence" value="ECO:0007669"/>
    <property type="project" value="UniProtKB-UniRule"/>
</dbReference>
<dbReference type="PROSITE" id="PS51522">
    <property type="entry name" value="ZF_NANOS"/>
    <property type="match status" value="1"/>
</dbReference>
<dbReference type="InterPro" id="IPR024161">
    <property type="entry name" value="Znf_nanos-typ"/>
</dbReference>
<dbReference type="InterPro" id="IPR008705">
    <property type="entry name" value="Nanos/Xcar2"/>
</dbReference>
<dbReference type="EMBL" id="KX216838">
    <property type="protein sequence ID" value="AQX83043.1"/>
    <property type="molecule type" value="mRNA"/>
</dbReference>
<evidence type="ECO:0000313" key="13">
    <source>
        <dbReference type="Proteomes" id="UP001165289"/>
    </source>
</evidence>
<comment type="subcellular location">
    <subcellularLocation>
        <location evidence="1">Cytoplasm</location>
    </subcellularLocation>
</comment>
<dbReference type="GO" id="GO:0003723">
    <property type="term" value="F:RNA binding"/>
    <property type="evidence" value="ECO:0007669"/>
    <property type="project" value="UniProtKB-UniRule"/>
</dbReference>
<evidence type="ECO:0000256" key="3">
    <source>
        <dbReference type="ARBA" id="ARBA00022723"/>
    </source>
</evidence>
<sequence>MKNINKSNHNMQSTISSSSEYSPFGNYFSLANVVQNNLEDKSEFQSTIQLPSEPGLNPQAEPFIPSFISEDSSSPGESRSPNHTNQNEDIQYKLQMQRKRAVLNKNQYSKVRFCIFCQKSGQSIFIQKSHTLRDENGCVMCPYLRATVCQLCGATGDDAHTIKYCPAKQPTVIFT</sequence>
<keyword evidence="6 8" id="KW-0810">Translation regulation</keyword>
<reference evidence="11" key="1">
    <citation type="submission" date="2016-05" db="EMBL/GenBank/DDBJ databases">
        <title>The stepping stone for understanding somatic and germ lines origins.</title>
        <authorList>
            <person name="Fierro-Constain L."/>
            <person name="Schenkelaars Q."/>
            <person name="Gazave E."/>
            <person name="Haguenauer A."/>
            <person name="Ereskovsky A."/>
            <person name="Borchiellini C."/>
        </authorList>
    </citation>
    <scope>NUCLEOTIDE SEQUENCE</scope>
</reference>
<evidence type="ECO:0000256" key="5">
    <source>
        <dbReference type="ARBA" id="ARBA00022833"/>
    </source>
</evidence>
<evidence type="ECO:0000256" key="9">
    <source>
        <dbReference type="SAM" id="MobiDB-lite"/>
    </source>
</evidence>
<dbReference type="OrthoDB" id="10010129at2759"/>
<dbReference type="Gene3D" id="4.10.60.30">
    <property type="entry name" value="Nanos, RNA-binding domain"/>
    <property type="match status" value="1"/>
</dbReference>
<evidence type="ECO:0000256" key="2">
    <source>
        <dbReference type="ARBA" id="ARBA00022490"/>
    </source>
</evidence>
<reference evidence="12" key="2">
    <citation type="submission" date="2022-02" db="EMBL/GenBank/DDBJ databases">
        <authorList>
            <person name="Santini S."/>
            <person name="Jourda C."/>
            <person name="Belahbib H."/>
            <person name="Rocher C."/>
            <person name="Selva M."/>
            <person name="Borchiellini C."/>
            <person name="Renard E."/>
        </authorList>
    </citation>
    <scope>NUCLEOTIDE SEQUENCE</scope>
    <source>
        <strain evidence="12">SPO-2</strain>
    </source>
</reference>
<feature type="domain" description="Nanos-type" evidence="10">
    <location>
        <begin position="113"/>
        <end position="167"/>
    </location>
</feature>
<evidence type="ECO:0000313" key="11">
    <source>
        <dbReference type="EMBL" id="AQX83043.1"/>
    </source>
</evidence>
<organism evidence="11">
    <name type="scientific">Oopsacas minuta</name>
    <dbReference type="NCBI Taxonomy" id="111878"/>
    <lineage>
        <taxon>Eukaryota</taxon>
        <taxon>Metazoa</taxon>
        <taxon>Porifera</taxon>
        <taxon>Hexactinellida</taxon>
        <taxon>Hexasterophora</taxon>
        <taxon>Lyssacinosida</taxon>
        <taxon>Leucopsacidae</taxon>
        <taxon>Oopsacas</taxon>
    </lineage>
</organism>
<keyword evidence="5" id="KW-0862">Zinc</keyword>
<evidence type="ECO:0000259" key="10">
    <source>
        <dbReference type="PROSITE" id="PS51522"/>
    </source>
</evidence>
<dbReference type="AlphaFoldDB" id="A0A1W5RXU4"/>
<evidence type="ECO:0000256" key="4">
    <source>
        <dbReference type="ARBA" id="ARBA00022771"/>
    </source>
</evidence>
<evidence type="ECO:0000256" key="8">
    <source>
        <dbReference type="PROSITE-ProRule" id="PRU00855"/>
    </source>
</evidence>